<dbReference type="PANTHER" id="PTHR43667">
    <property type="entry name" value="CYCLOPROPANE-FATTY-ACYL-PHOSPHOLIPID SYNTHASE"/>
    <property type="match status" value="1"/>
</dbReference>
<evidence type="ECO:0000256" key="3">
    <source>
        <dbReference type="ARBA" id="ARBA00022679"/>
    </source>
</evidence>
<dbReference type="AlphaFoldDB" id="A0A0C1ENZ4"/>
<dbReference type="EC" id="2.1.1.79" evidence="8"/>
<dbReference type="PATRIC" id="fig|83552.4.peg.781"/>
<sequence length="271" mass="31173">MEVIDKHYQIGNDLYQNMLDPTLTYSCGYWAHAQTLDEAQKAKYDLICKKLHLRSGMKVLDIGCGWGGFAKYAAENYGVHVTGITLSTNQAEYARALTKNLPVEIRIQDYRDVQETYDRVLEIGMFEHVGEKNYREFMEVVYRSLVPDGLFLLHTIGSNVSALGTDPWIDTYIFPNGHLPSVAQIGKSVEGLFVIEDLHNFGLDYDKTLMAWHQNFTRNWANLSAKYGKDFYRLWSYYLLSCAGSFRARSIQLWQVVLSKDGMTDRYVSIR</sequence>
<evidence type="ECO:0000313" key="9">
    <source>
        <dbReference type="Proteomes" id="UP000031307"/>
    </source>
</evidence>
<comment type="similarity">
    <text evidence="1">Belongs to the CFA/CMAS family.</text>
</comment>
<dbReference type="GO" id="GO:0008825">
    <property type="term" value="F:cyclopropane-fatty-acyl-phospholipid synthase activity"/>
    <property type="evidence" value="ECO:0007669"/>
    <property type="project" value="UniProtKB-EC"/>
</dbReference>
<dbReference type="Proteomes" id="UP000031307">
    <property type="component" value="Unassembled WGS sequence"/>
</dbReference>
<keyword evidence="3 8" id="KW-0808">Transferase</keyword>
<dbReference type="CDD" id="cd02440">
    <property type="entry name" value="AdoMet_MTases"/>
    <property type="match status" value="1"/>
</dbReference>
<dbReference type="SUPFAM" id="SSF53335">
    <property type="entry name" value="S-adenosyl-L-methionine-dependent methyltransferases"/>
    <property type="match status" value="1"/>
</dbReference>
<dbReference type="GO" id="GO:0032259">
    <property type="term" value="P:methylation"/>
    <property type="evidence" value="ECO:0007669"/>
    <property type="project" value="UniProtKB-KW"/>
</dbReference>
<evidence type="ECO:0000256" key="6">
    <source>
        <dbReference type="PIRSR" id="PIRSR003085-1"/>
    </source>
</evidence>
<gene>
    <name evidence="8" type="primary">cfa</name>
    <name evidence="8" type="ORF">DB43_FD00030</name>
</gene>
<evidence type="ECO:0000256" key="1">
    <source>
        <dbReference type="ARBA" id="ARBA00010815"/>
    </source>
</evidence>
<proteinExistence type="inferred from homology"/>
<dbReference type="InterPro" id="IPR050723">
    <property type="entry name" value="CFA/CMAS"/>
</dbReference>
<dbReference type="Gene3D" id="3.40.50.150">
    <property type="entry name" value="Vaccinia Virus protein VP39"/>
    <property type="match status" value="1"/>
</dbReference>
<evidence type="ECO:0000256" key="2">
    <source>
        <dbReference type="ARBA" id="ARBA00022603"/>
    </source>
</evidence>
<dbReference type="SMART" id="SM00828">
    <property type="entry name" value="PKS_MT"/>
    <property type="match status" value="1"/>
</dbReference>
<organism evidence="8 9">
    <name type="scientific">Parachlamydia acanthamoebae</name>
    <dbReference type="NCBI Taxonomy" id="83552"/>
    <lineage>
        <taxon>Bacteria</taxon>
        <taxon>Pseudomonadati</taxon>
        <taxon>Chlamydiota</taxon>
        <taxon>Chlamydiia</taxon>
        <taxon>Parachlamydiales</taxon>
        <taxon>Parachlamydiaceae</taxon>
        <taxon>Parachlamydia</taxon>
    </lineage>
</organism>
<dbReference type="PIRSF" id="PIRSF003085">
    <property type="entry name" value="CMAS"/>
    <property type="match status" value="1"/>
</dbReference>
<evidence type="ECO:0000313" key="8">
    <source>
        <dbReference type="EMBL" id="KIA78014.1"/>
    </source>
</evidence>
<name>A0A0C1ENZ4_9BACT</name>
<dbReference type="GO" id="GO:0008610">
    <property type="term" value="P:lipid biosynthetic process"/>
    <property type="evidence" value="ECO:0007669"/>
    <property type="project" value="InterPro"/>
</dbReference>
<keyword evidence="4" id="KW-0949">S-adenosyl-L-methionine</keyword>
<dbReference type="Pfam" id="PF02353">
    <property type="entry name" value="CMAS"/>
    <property type="match status" value="1"/>
</dbReference>
<feature type="domain" description="Polyketide synthase-like methyltransferase" evidence="7">
    <location>
        <begin position="6"/>
        <end position="266"/>
    </location>
</feature>
<dbReference type="InterPro" id="IPR029063">
    <property type="entry name" value="SAM-dependent_MTases_sf"/>
</dbReference>
<accession>A0A0C1ENZ4</accession>
<comment type="caution">
    <text evidence="8">The sequence shown here is derived from an EMBL/GenBank/DDBJ whole genome shotgun (WGS) entry which is preliminary data.</text>
</comment>
<dbReference type="EMBL" id="JSAM01000048">
    <property type="protein sequence ID" value="KIA78014.1"/>
    <property type="molecule type" value="Genomic_DNA"/>
</dbReference>
<dbReference type="InterPro" id="IPR003333">
    <property type="entry name" value="CMAS"/>
</dbReference>
<evidence type="ECO:0000256" key="5">
    <source>
        <dbReference type="ARBA" id="ARBA00023098"/>
    </source>
</evidence>
<dbReference type="InterPro" id="IPR020803">
    <property type="entry name" value="MeTfrase_dom"/>
</dbReference>
<dbReference type="NCBIfam" id="NF008686">
    <property type="entry name" value="PRK11705.1"/>
    <property type="match status" value="1"/>
</dbReference>
<keyword evidence="2 8" id="KW-0489">Methyltransferase</keyword>
<feature type="active site" evidence="6">
    <location>
        <position position="242"/>
    </location>
</feature>
<keyword evidence="5" id="KW-0443">Lipid metabolism</keyword>
<dbReference type="PANTHER" id="PTHR43667:SF1">
    <property type="entry name" value="CYCLOPROPANE-FATTY-ACYL-PHOSPHOLIPID SYNTHASE"/>
    <property type="match status" value="1"/>
</dbReference>
<evidence type="ECO:0000256" key="4">
    <source>
        <dbReference type="ARBA" id="ARBA00022691"/>
    </source>
</evidence>
<reference evidence="8 9" key="1">
    <citation type="journal article" date="2014" name="Mol. Biol. Evol.">
        <title>Massive expansion of Ubiquitination-related gene families within the Chlamydiae.</title>
        <authorList>
            <person name="Domman D."/>
            <person name="Collingro A."/>
            <person name="Lagkouvardos I."/>
            <person name="Gehre L."/>
            <person name="Weinmaier T."/>
            <person name="Rattei T."/>
            <person name="Subtil A."/>
            <person name="Horn M."/>
        </authorList>
    </citation>
    <scope>NUCLEOTIDE SEQUENCE [LARGE SCALE GENOMIC DNA]</scope>
    <source>
        <strain evidence="8 9">OEW1</strain>
    </source>
</reference>
<protein>
    <submittedName>
        <fullName evidence="8">Cyclopropane-fatty-acyl-phospholipid synthase</fullName>
        <ecNumber evidence="8">2.1.1.79</ecNumber>
    </submittedName>
</protein>
<evidence type="ECO:0000259" key="7">
    <source>
        <dbReference type="SMART" id="SM00828"/>
    </source>
</evidence>